<sequence length="158" mass="18530">MYLFNVRVYGILVNENNEVLISDEKTQNVAFTKFPGGGLEYGEGLTDALKREFMEECALKVEIVRHIYTTDFYEKSSFNESQIISVYYQVRALEHLTFDLKVSPFDFSKEKQQEKVEVFRFVHTSALEESELTFKTDKMAWKVFSNMNNQRAGQRNHL</sequence>
<evidence type="ECO:0000256" key="1">
    <source>
        <dbReference type="ARBA" id="ARBA00001946"/>
    </source>
</evidence>
<dbReference type="PROSITE" id="PS51462">
    <property type="entry name" value="NUDIX"/>
    <property type="match status" value="1"/>
</dbReference>
<accession>A0ABQ3HV61</accession>
<keyword evidence="5" id="KW-1185">Reference proteome</keyword>
<reference evidence="5" key="1">
    <citation type="journal article" date="2019" name="Int. J. Syst. Evol. Microbiol.">
        <title>The Global Catalogue of Microorganisms (GCM) 10K type strain sequencing project: providing services to taxonomists for standard genome sequencing and annotation.</title>
        <authorList>
            <consortium name="The Broad Institute Genomics Platform"/>
            <consortium name="The Broad Institute Genome Sequencing Center for Infectious Disease"/>
            <person name="Wu L."/>
            <person name="Ma J."/>
        </authorList>
    </citation>
    <scope>NUCLEOTIDE SEQUENCE [LARGE SCALE GENOMIC DNA]</scope>
    <source>
        <strain evidence="5">CGMCC 1.12966</strain>
    </source>
</reference>
<comment type="caution">
    <text evidence="4">The sequence shown here is derived from an EMBL/GenBank/DDBJ whole genome shotgun (WGS) entry which is preliminary data.</text>
</comment>
<keyword evidence="2" id="KW-0378">Hydrolase</keyword>
<dbReference type="RefSeq" id="WP_189625748.1">
    <property type="nucleotide sequence ID" value="NZ_BNAF01000004.1"/>
</dbReference>
<dbReference type="SUPFAM" id="SSF55811">
    <property type="entry name" value="Nudix"/>
    <property type="match status" value="1"/>
</dbReference>
<dbReference type="Proteomes" id="UP000620550">
    <property type="component" value="Unassembled WGS sequence"/>
</dbReference>
<proteinExistence type="predicted"/>
<gene>
    <name evidence="4" type="ORF">GCM10017764_12160</name>
</gene>
<organism evidence="4 5">
    <name type="scientific">Sphingobacterium griseoflavum</name>
    <dbReference type="NCBI Taxonomy" id="1474952"/>
    <lineage>
        <taxon>Bacteria</taxon>
        <taxon>Pseudomonadati</taxon>
        <taxon>Bacteroidota</taxon>
        <taxon>Sphingobacteriia</taxon>
        <taxon>Sphingobacteriales</taxon>
        <taxon>Sphingobacteriaceae</taxon>
        <taxon>Sphingobacterium</taxon>
    </lineage>
</organism>
<name>A0ABQ3HV61_9SPHI</name>
<dbReference type="EMBL" id="BNAF01000004">
    <property type="protein sequence ID" value="GHE30770.1"/>
    <property type="molecule type" value="Genomic_DNA"/>
</dbReference>
<dbReference type="PANTHER" id="PTHR43046:SF14">
    <property type="entry name" value="MUTT_NUDIX FAMILY PROTEIN"/>
    <property type="match status" value="1"/>
</dbReference>
<evidence type="ECO:0000313" key="5">
    <source>
        <dbReference type="Proteomes" id="UP000620550"/>
    </source>
</evidence>
<dbReference type="InterPro" id="IPR000086">
    <property type="entry name" value="NUDIX_hydrolase_dom"/>
</dbReference>
<dbReference type="Gene3D" id="3.90.79.10">
    <property type="entry name" value="Nucleoside Triphosphate Pyrophosphohydrolase"/>
    <property type="match status" value="1"/>
</dbReference>
<feature type="domain" description="Nudix hydrolase" evidence="3">
    <location>
        <begin position="3"/>
        <end position="144"/>
    </location>
</feature>
<dbReference type="PANTHER" id="PTHR43046">
    <property type="entry name" value="GDP-MANNOSE MANNOSYL HYDROLASE"/>
    <property type="match status" value="1"/>
</dbReference>
<dbReference type="Pfam" id="PF00293">
    <property type="entry name" value="NUDIX"/>
    <property type="match status" value="1"/>
</dbReference>
<protein>
    <recommendedName>
        <fullName evidence="3">Nudix hydrolase domain-containing protein</fullName>
    </recommendedName>
</protein>
<evidence type="ECO:0000313" key="4">
    <source>
        <dbReference type="EMBL" id="GHE30770.1"/>
    </source>
</evidence>
<evidence type="ECO:0000256" key="2">
    <source>
        <dbReference type="ARBA" id="ARBA00022801"/>
    </source>
</evidence>
<comment type="cofactor">
    <cofactor evidence="1">
        <name>Mg(2+)</name>
        <dbReference type="ChEBI" id="CHEBI:18420"/>
    </cofactor>
</comment>
<dbReference type="InterPro" id="IPR015797">
    <property type="entry name" value="NUDIX_hydrolase-like_dom_sf"/>
</dbReference>
<evidence type="ECO:0000259" key="3">
    <source>
        <dbReference type="PROSITE" id="PS51462"/>
    </source>
</evidence>